<dbReference type="PANTHER" id="PTHR43585">
    <property type="entry name" value="FUMIPYRROLE BIOSYNTHESIS PROTEIN C"/>
    <property type="match status" value="1"/>
</dbReference>
<name>A0A7W3XY84_9ACTN</name>
<feature type="domain" description="ATP-grasp" evidence="6">
    <location>
        <begin position="119"/>
        <end position="323"/>
    </location>
</feature>
<keyword evidence="2 4" id="KW-0547">Nucleotide-binding</keyword>
<keyword evidence="3 4" id="KW-0067">ATP-binding</keyword>
<dbReference type="GO" id="GO:0005524">
    <property type="term" value="F:ATP binding"/>
    <property type="evidence" value="ECO:0007669"/>
    <property type="project" value="UniProtKB-UniRule"/>
</dbReference>
<proteinExistence type="predicted"/>
<protein>
    <submittedName>
        <fullName evidence="7">ATP-grasp domain-containing protein</fullName>
    </submittedName>
</protein>
<keyword evidence="1" id="KW-0436">Ligase</keyword>
<reference evidence="8" key="1">
    <citation type="submission" date="2019-10" db="EMBL/GenBank/DDBJ databases">
        <title>Streptomyces sp. nov., a novel actinobacterium isolated from alkaline environment.</title>
        <authorList>
            <person name="Golinska P."/>
        </authorList>
    </citation>
    <scope>NUCLEOTIDE SEQUENCE [LARGE SCALE GENOMIC DNA]</scope>
    <source>
        <strain evidence="8">DSM 42108</strain>
    </source>
</reference>
<dbReference type="InterPro" id="IPR011761">
    <property type="entry name" value="ATP-grasp"/>
</dbReference>
<evidence type="ECO:0000259" key="6">
    <source>
        <dbReference type="PROSITE" id="PS50975"/>
    </source>
</evidence>
<evidence type="ECO:0000313" key="7">
    <source>
        <dbReference type="EMBL" id="MBB0231592.1"/>
    </source>
</evidence>
<comment type="caution">
    <text evidence="7">The sequence shown here is derived from an EMBL/GenBank/DDBJ whole genome shotgun (WGS) entry which is preliminary data.</text>
</comment>
<keyword evidence="8" id="KW-1185">Reference proteome</keyword>
<feature type="non-terminal residue" evidence="7">
    <location>
        <position position="414"/>
    </location>
</feature>
<dbReference type="SUPFAM" id="SSF56059">
    <property type="entry name" value="Glutathione synthetase ATP-binding domain-like"/>
    <property type="match status" value="1"/>
</dbReference>
<dbReference type="PROSITE" id="PS50975">
    <property type="entry name" value="ATP_GRASP"/>
    <property type="match status" value="1"/>
</dbReference>
<accession>A0A7W3XY84</accession>
<evidence type="ECO:0000256" key="1">
    <source>
        <dbReference type="ARBA" id="ARBA00022598"/>
    </source>
</evidence>
<dbReference type="GO" id="GO:0016874">
    <property type="term" value="F:ligase activity"/>
    <property type="evidence" value="ECO:0007669"/>
    <property type="project" value="UniProtKB-KW"/>
</dbReference>
<dbReference type="RefSeq" id="WP_182666109.1">
    <property type="nucleotide sequence ID" value="NZ_VKHS01000563.1"/>
</dbReference>
<dbReference type="Proteomes" id="UP000530234">
    <property type="component" value="Unassembled WGS sequence"/>
</dbReference>
<gene>
    <name evidence="7" type="ORF">FOE67_19315</name>
</gene>
<organism evidence="7 8">
    <name type="scientific">Streptomyces calidiresistens</name>
    <dbReference type="NCBI Taxonomy" id="1485586"/>
    <lineage>
        <taxon>Bacteria</taxon>
        <taxon>Bacillati</taxon>
        <taxon>Actinomycetota</taxon>
        <taxon>Actinomycetes</taxon>
        <taxon>Kitasatosporales</taxon>
        <taxon>Streptomycetaceae</taxon>
        <taxon>Streptomyces</taxon>
    </lineage>
</organism>
<dbReference type="InterPro" id="IPR052032">
    <property type="entry name" value="ATP-dep_AA_Ligase"/>
</dbReference>
<sequence length="414" mass="43528">MTSGTPTAILLDPAPAAVRAARKVGARSLALASPAAPPEVRQACLMADERVDVDWFDHPSLLEAIHHFADPPTRSSNRRPRASVLGFTAVGSLVAARANESLGLPGNPHAAVAYLTDKAALRDRVNRSTASPVRFERCDRVAALVPTAERVGFPCVVKPRTGSGGTDVHLLRSAAEAEVFSRRSAPEPALIVEEYLEGPELRVDVHSRDGRHAVLAVSRRVRPANPSPASPGPGTSLLAGTARGWDLPVDLGRRELSRVHRLAEATLTAAGHRHGHARVEMVLTRRGPALLEADAHPGADPFPELLAAATGHDVHALALAGVLGRPDPGVRRSPARYAGLRRIPSVDGLSPAPERVEAARAVPGVVSVEVRRGPSAPGDASGCSDEGAGRVVEPRHGFPRVAAFRPVPPFPSSP</sequence>
<evidence type="ECO:0000313" key="8">
    <source>
        <dbReference type="Proteomes" id="UP000530234"/>
    </source>
</evidence>
<evidence type="ECO:0000256" key="3">
    <source>
        <dbReference type="ARBA" id="ARBA00022840"/>
    </source>
</evidence>
<evidence type="ECO:0000256" key="5">
    <source>
        <dbReference type="SAM" id="MobiDB-lite"/>
    </source>
</evidence>
<feature type="region of interest" description="Disordered" evidence="5">
    <location>
        <begin position="371"/>
        <end position="392"/>
    </location>
</feature>
<dbReference type="Gene3D" id="3.30.470.20">
    <property type="entry name" value="ATP-grasp fold, B domain"/>
    <property type="match status" value="1"/>
</dbReference>
<evidence type="ECO:0000256" key="2">
    <source>
        <dbReference type="ARBA" id="ARBA00022741"/>
    </source>
</evidence>
<dbReference type="InterPro" id="IPR003806">
    <property type="entry name" value="ATP-grasp_PylC-type"/>
</dbReference>
<dbReference type="PANTHER" id="PTHR43585:SF2">
    <property type="entry name" value="ATP-GRASP ENZYME FSQD"/>
    <property type="match status" value="1"/>
</dbReference>
<evidence type="ECO:0000256" key="4">
    <source>
        <dbReference type="PROSITE-ProRule" id="PRU00409"/>
    </source>
</evidence>
<dbReference type="GO" id="GO:0046872">
    <property type="term" value="F:metal ion binding"/>
    <property type="evidence" value="ECO:0007669"/>
    <property type="project" value="InterPro"/>
</dbReference>
<dbReference type="EMBL" id="VKHS01000563">
    <property type="protein sequence ID" value="MBB0231592.1"/>
    <property type="molecule type" value="Genomic_DNA"/>
</dbReference>
<dbReference type="AlphaFoldDB" id="A0A7W3XY84"/>
<dbReference type="Pfam" id="PF02655">
    <property type="entry name" value="ATP-grasp_3"/>
    <property type="match status" value="1"/>
</dbReference>